<dbReference type="AlphaFoldDB" id="A0A7M1B6E9"/>
<evidence type="ECO:0000313" key="5">
    <source>
        <dbReference type="EMBL" id="QOP45307.1"/>
    </source>
</evidence>
<dbReference type="SMART" id="SM00052">
    <property type="entry name" value="EAL"/>
    <property type="match status" value="1"/>
</dbReference>
<dbReference type="SMART" id="SM00062">
    <property type="entry name" value="PBPb"/>
    <property type="match status" value="1"/>
</dbReference>
<dbReference type="InterPro" id="IPR043128">
    <property type="entry name" value="Rev_trsase/Diguanyl_cyclase"/>
</dbReference>
<feature type="transmembrane region" description="Helical" evidence="2">
    <location>
        <begin position="253"/>
        <end position="270"/>
    </location>
</feature>
<feature type="domain" description="GGDEF" evidence="4">
    <location>
        <begin position="345"/>
        <end position="478"/>
    </location>
</feature>
<dbReference type="Pfam" id="PF00990">
    <property type="entry name" value="GGDEF"/>
    <property type="match status" value="1"/>
</dbReference>
<evidence type="ECO:0000313" key="6">
    <source>
        <dbReference type="Proteomes" id="UP000593580"/>
    </source>
</evidence>
<dbReference type="CDD" id="cd01949">
    <property type="entry name" value="GGDEF"/>
    <property type="match status" value="1"/>
</dbReference>
<sequence>MVLKKSFVIFLILLSLLHAEDIKKITICVDPNWKPFEWIDEKGNYAGMGHDFLEAFLKDSNLSVQLYRTKNWAESIEAIKAKKCDMLPMAGITQEREKFLNFTKPYYYAPYVIATTSDKVFIDDIRRRLDKTYGVVKDSAVFDDLKKLYPGIKLVAVESVYDGLQRVSNGELYGFINMAPTIAYNMQEHAIIDIKISAKLSTGYKLATAVRKDNTALYKIMSKLVDKLDESTKTQIEMRWLSLIKEEKVDYSLIYKILFVFAFILAGIAYRHFTLKRLNRQLEKKVEEKTQELQKLNQELEAKVIKKTKELIHQSNYDLLTGLPNRVLFLNRLEKAIENAKSHNKIFGLLFIDIDKFQSINESFGYNIGDEVLKAVSQKFLTLMSESDTLSRLSGDELTIIVENPENIDTLTQLAQHILELFKKPIIVGKENLYISVSIGISIYPRDAHTSKDILKNADAAMHRAKEKGRNNFQYYSAVLTKQASERLKIQVSLLQAIENKEFVVYYQPQIDIVQNKLLGMEALVRWKKEGEMISPAEFIPLAEESGLIVEIDRLVMDMAIAQFSQWCKAGLEPGTLSLNLAVKHLESDFFISMLRKKIKKYNFDTKRLELEVTESDLMKDTQKVIRDLHAIHALGIHIALDDFGTGYSSLSYLKKLPIDKLKIDQSFVRDIPDDEEDSAIVKAIIAMAKSLGLTTIAEGVETQSQREFLYANGCESIQGYFYSKPIPAKEMEAFMKSFNA</sequence>
<dbReference type="InterPro" id="IPR035919">
    <property type="entry name" value="EAL_sf"/>
</dbReference>
<dbReference type="SUPFAM" id="SSF55073">
    <property type="entry name" value="Nucleotide cyclase"/>
    <property type="match status" value="1"/>
</dbReference>
<keyword evidence="2" id="KW-0812">Transmembrane</keyword>
<dbReference type="FunFam" id="3.20.20.450:FF:000001">
    <property type="entry name" value="Cyclic di-GMP phosphodiesterase yahA"/>
    <property type="match status" value="1"/>
</dbReference>
<dbReference type="InterPro" id="IPR052155">
    <property type="entry name" value="Biofilm_reg_signaling"/>
</dbReference>
<evidence type="ECO:0000259" key="4">
    <source>
        <dbReference type="PROSITE" id="PS50887"/>
    </source>
</evidence>
<proteinExistence type="predicted"/>
<dbReference type="PANTHER" id="PTHR44757">
    <property type="entry name" value="DIGUANYLATE CYCLASE DGCP"/>
    <property type="match status" value="1"/>
</dbReference>
<dbReference type="NCBIfam" id="TIGR00254">
    <property type="entry name" value="GGDEF"/>
    <property type="match status" value="1"/>
</dbReference>
<dbReference type="CDD" id="cd01948">
    <property type="entry name" value="EAL"/>
    <property type="match status" value="1"/>
</dbReference>
<dbReference type="Gene3D" id="3.20.20.450">
    <property type="entry name" value="EAL domain"/>
    <property type="match status" value="1"/>
</dbReference>
<gene>
    <name evidence="5" type="ORF">FM071_03025</name>
</gene>
<keyword evidence="2" id="KW-1133">Transmembrane helix</keyword>
<feature type="domain" description="EAL" evidence="3">
    <location>
        <begin position="487"/>
        <end position="740"/>
    </location>
</feature>
<dbReference type="SUPFAM" id="SSF141868">
    <property type="entry name" value="EAL domain-like"/>
    <property type="match status" value="1"/>
</dbReference>
<dbReference type="InterPro" id="IPR029787">
    <property type="entry name" value="Nucleotide_cyclase"/>
</dbReference>
<dbReference type="InterPro" id="IPR001638">
    <property type="entry name" value="Solute-binding_3/MltF_N"/>
</dbReference>
<accession>A0A7M1B6E9</accession>
<keyword evidence="1" id="KW-0175">Coiled coil</keyword>
<dbReference type="CDD" id="cd13708">
    <property type="entry name" value="PBP2_BvgS_like_1"/>
    <property type="match status" value="1"/>
</dbReference>
<dbReference type="EMBL" id="CP041406">
    <property type="protein sequence ID" value="QOP45307.1"/>
    <property type="molecule type" value="Genomic_DNA"/>
</dbReference>
<dbReference type="KEGG" id="spal:FM071_03025"/>
<dbReference type="PROSITE" id="PS50887">
    <property type="entry name" value="GGDEF"/>
    <property type="match status" value="1"/>
</dbReference>
<organism evidence="5 6">
    <name type="scientific">Sulfurimonas paralvinellae</name>
    <dbReference type="NCBI Taxonomy" id="317658"/>
    <lineage>
        <taxon>Bacteria</taxon>
        <taxon>Pseudomonadati</taxon>
        <taxon>Campylobacterota</taxon>
        <taxon>Epsilonproteobacteria</taxon>
        <taxon>Campylobacterales</taxon>
        <taxon>Sulfurimonadaceae</taxon>
        <taxon>Sulfurimonas</taxon>
    </lineage>
</organism>
<dbReference type="PROSITE" id="PS50883">
    <property type="entry name" value="EAL"/>
    <property type="match status" value="1"/>
</dbReference>
<dbReference type="Gene3D" id="3.30.70.270">
    <property type="match status" value="1"/>
</dbReference>
<reference evidence="5 6" key="1">
    <citation type="submission" date="2019-07" db="EMBL/GenBank/DDBJ databases">
        <title>Sulfurimonas paralvinellae sp. nov., a novel mesophilic, hydrogen- and sulfur-oxidizing chemolithoautotroph within the Epsilonproteo- bacteria isolated from a deep-sea hydrothermal vent polychaete nest, reclassification of Thiomicrospira denitrificans as Sulfurimonas denitrificans comb. nov. and emended description of the genus Sulfurimonas.</title>
        <authorList>
            <person name="Wang S."/>
            <person name="Jiang L."/>
            <person name="Shao Z."/>
        </authorList>
    </citation>
    <scope>NUCLEOTIDE SEQUENCE [LARGE SCALE GENOMIC DNA]</scope>
    <source>
        <strain evidence="5 6">GO25</strain>
    </source>
</reference>
<evidence type="ECO:0000256" key="2">
    <source>
        <dbReference type="SAM" id="Phobius"/>
    </source>
</evidence>
<name>A0A7M1B6E9_9BACT</name>
<evidence type="ECO:0000256" key="1">
    <source>
        <dbReference type="SAM" id="Coils"/>
    </source>
</evidence>
<dbReference type="Pfam" id="PF00563">
    <property type="entry name" value="EAL"/>
    <property type="match status" value="1"/>
</dbReference>
<dbReference type="SUPFAM" id="SSF53850">
    <property type="entry name" value="Periplasmic binding protein-like II"/>
    <property type="match status" value="1"/>
</dbReference>
<keyword evidence="6" id="KW-1185">Reference proteome</keyword>
<dbReference type="Pfam" id="PF00497">
    <property type="entry name" value="SBP_bac_3"/>
    <property type="match status" value="1"/>
</dbReference>
<protein>
    <submittedName>
        <fullName evidence="5">EAL domain-containing protein</fullName>
    </submittedName>
</protein>
<dbReference type="InterPro" id="IPR000160">
    <property type="entry name" value="GGDEF_dom"/>
</dbReference>
<feature type="coiled-coil region" evidence="1">
    <location>
        <begin position="272"/>
        <end position="310"/>
    </location>
</feature>
<dbReference type="Gene3D" id="3.40.190.10">
    <property type="entry name" value="Periplasmic binding protein-like II"/>
    <property type="match status" value="2"/>
</dbReference>
<dbReference type="SMART" id="SM00267">
    <property type="entry name" value="GGDEF"/>
    <property type="match status" value="1"/>
</dbReference>
<keyword evidence="2" id="KW-0472">Membrane</keyword>
<evidence type="ECO:0000259" key="3">
    <source>
        <dbReference type="PROSITE" id="PS50883"/>
    </source>
</evidence>
<dbReference type="Proteomes" id="UP000593580">
    <property type="component" value="Chromosome"/>
</dbReference>
<dbReference type="InterPro" id="IPR001633">
    <property type="entry name" value="EAL_dom"/>
</dbReference>
<dbReference type="PANTHER" id="PTHR44757:SF2">
    <property type="entry name" value="BIOFILM ARCHITECTURE MAINTENANCE PROTEIN MBAA"/>
    <property type="match status" value="1"/>
</dbReference>